<dbReference type="Proteomes" id="UP000663868">
    <property type="component" value="Unassembled WGS sequence"/>
</dbReference>
<protein>
    <submittedName>
        <fullName evidence="1">Uncharacterized protein</fullName>
    </submittedName>
</protein>
<evidence type="ECO:0000313" key="2">
    <source>
        <dbReference type="Proteomes" id="UP000663868"/>
    </source>
</evidence>
<comment type="caution">
    <text evidence="1">The sequence shown here is derived from an EMBL/GenBank/DDBJ whole genome shotgun (WGS) entry which is preliminary data.</text>
</comment>
<feature type="non-terminal residue" evidence="1">
    <location>
        <position position="1"/>
    </location>
</feature>
<gene>
    <name evidence="1" type="ORF">KXQ929_LOCUS25190</name>
</gene>
<organism evidence="1 2">
    <name type="scientific">Adineta steineri</name>
    <dbReference type="NCBI Taxonomy" id="433720"/>
    <lineage>
        <taxon>Eukaryota</taxon>
        <taxon>Metazoa</taxon>
        <taxon>Spiralia</taxon>
        <taxon>Gnathifera</taxon>
        <taxon>Rotifera</taxon>
        <taxon>Eurotatoria</taxon>
        <taxon>Bdelloidea</taxon>
        <taxon>Adinetida</taxon>
        <taxon>Adinetidae</taxon>
        <taxon>Adineta</taxon>
    </lineage>
</organism>
<name>A0A819KDN0_9BILA</name>
<evidence type="ECO:0000313" key="1">
    <source>
        <dbReference type="EMBL" id="CAF3943657.1"/>
    </source>
</evidence>
<dbReference type="EMBL" id="CAJOBB010002161">
    <property type="protein sequence ID" value="CAF3943657.1"/>
    <property type="molecule type" value="Genomic_DNA"/>
</dbReference>
<sequence>MTSDRDMFECVWLDNTANSTEENKDIQKKLRLIIKKLHMFDNVETCEKYLRNITKESVILIVSGAFGRQIIPKIHDLPQIIVFYVFCQNKKSNEEWTNKYNKLGIVCTSSSELISCISKDQSTRTGTEENPLISVISSNCDSM</sequence>
<proteinExistence type="predicted"/>
<dbReference type="AlphaFoldDB" id="A0A819KDN0"/>
<reference evidence="1" key="1">
    <citation type="submission" date="2021-02" db="EMBL/GenBank/DDBJ databases">
        <authorList>
            <person name="Nowell W R."/>
        </authorList>
    </citation>
    <scope>NUCLEOTIDE SEQUENCE</scope>
</reference>
<accession>A0A819KDN0</accession>